<reference evidence="1 2" key="1">
    <citation type="journal article" date="2016" name="Proc. Natl. Acad. Sci. U.S.A.">
        <title>Comparative genomics of biotechnologically important yeasts.</title>
        <authorList>
            <person name="Riley R."/>
            <person name="Haridas S."/>
            <person name="Wolfe K.H."/>
            <person name="Lopes M.R."/>
            <person name="Hittinger C.T."/>
            <person name="Goeker M."/>
            <person name="Salamov A.A."/>
            <person name="Wisecaver J.H."/>
            <person name="Long T.M."/>
            <person name="Calvey C.H."/>
            <person name="Aerts A.L."/>
            <person name="Barry K.W."/>
            <person name="Choi C."/>
            <person name="Clum A."/>
            <person name="Coughlan A.Y."/>
            <person name="Deshpande S."/>
            <person name="Douglass A.P."/>
            <person name="Hanson S.J."/>
            <person name="Klenk H.-P."/>
            <person name="LaButti K.M."/>
            <person name="Lapidus A."/>
            <person name="Lindquist E.A."/>
            <person name="Lipzen A.M."/>
            <person name="Meier-Kolthoff J.P."/>
            <person name="Ohm R.A."/>
            <person name="Otillar R.P."/>
            <person name="Pangilinan J.L."/>
            <person name="Peng Y."/>
            <person name="Rokas A."/>
            <person name="Rosa C.A."/>
            <person name="Scheuner C."/>
            <person name="Sibirny A.A."/>
            <person name="Slot J.C."/>
            <person name="Stielow J.B."/>
            <person name="Sun H."/>
            <person name="Kurtzman C.P."/>
            <person name="Blackwell M."/>
            <person name="Grigoriev I.V."/>
            <person name="Jeffries T.W."/>
        </authorList>
    </citation>
    <scope>NUCLEOTIDE SEQUENCE [LARGE SCALE GENOMIC DNA]</scope>
    <source>
        <strain evidence="2">ATCC 58044 / CBS 1984 / NCYC 433 / NRRL Y-366-8</strain>
    </source>
</reference>
<evidence type="ECO:0000313" key="2">
    <source>
        <dbReference type="Proteomes" id="UP000094112"/>
    </source>
</evidence>
<dbReference type="AlphaFoldDB" id="A0A1E3NU06"/>
<feature type="non-terminal residue" evidence="1">
    <location>
        <position position="1"/>
    </location>
</feature>
<accession>A0A1E3NU06</accession>
<sequence>NELNDTKKRLESLITSITLNPTNSITNNGRYDELEISHKIILKLDLLKQANEEMLKQLSFGKSKQVDIELNLLKMENAKLKEKLKKI</sequence>
<dbReference type="EMBL" id="KV454222">
    <property type="protein sequence ID" value="ODQ56659.1"/>
    <property type="molecule type" value="Genomic_DNA"/>
</dbReference>
<proteinExistence type="predicted"/>
<dbReference type="RefSeq" id="XP_019035866.1">
    <property type="nucleotide sequence ID" value="XM_019184001.1"/>
</dbReference>
<keyword evidence="2" id="KW-1185">Reference proteome</keyword>
<dbReference type="Proteomes" id="UP000094112">
    <property type="component" value="Unassembled WGS sequence"/>
</dbReference>
<dbReference type="OrthoDB" id="3980873at2759"/>
<evidence type="ECO:0000313" key="1">
    <source>
        <dbReference type="EMBL" id="ODQ56659.1"/>
    </source>
</evidence>
<dbReference type="GeneID" id="30201247"/>
<protein>
    <submittedName>
        <fullName evidence="1">Uncharacterized protein</fullName>
    </submittedName>
</protein>
<name>A0A1E3NU06_WICAA</name>
<gene>
    <name evidence="1" type="ORF">WICANDRAFT_65858</name>
</gene>
<dbReference type="STRING" id="683960.A0A1E3NU06"/>
<organism evidence="1 2">
    <name type="scientific">Wickerhamomyces anomalus (strain ATCC 58044 / CBS 1984 / NCYC 433 / NRRL Y-366-8)</name>
    <name type="common">Yeast</name>
    <name type="synonym">Hansenula anomala</name>
    <dbReference type="NCBI Taxonomy" id="683960"/>
    <lineage>
        <taxon>Eukaryota</taxon>
        <taxon>Fungi</taxon>
        <taxon>Dikarya</taxon>
        <taxon>Ascomycota</taxon>
        <taxon>Saccharomycotina</taxon>
        <taxon>Saccharomycetes</taxon>
        <taxon>Phaffomycetales</taxon>
        <taxon>Wickerhamomycetaceae</taxon>
        <taxon>Wickerhamomyces</taxon>
    </lineage>
</organism>